<protein>
    <submittedName>
        <fullName evidence="2">Uncharacterized protein</fullName>
    </submittedName>
</protein>
<dbReference type="AlphaFoldDB" id="A0A0E0AM56"/>
<evidence type="ECO:0000313" key="3">
    <source>
        <dbReference type="Proteomes" id="UP000026961"/>
    </source>
</evidence>
<dbReference type="Gramene" id="OGLUM07G20620.1">
    <property type="protein sequence ID" value="OGLUM07G20620.1"/>
    <property type="gene ID" value="OGLUM07G20620"/>
</dbReference>
<proteinExistence type="predicted"/>
<evidence type="ECO:0000256" key="1">
    <source>
        <dbReference type="SAM" id="MobiDB-lite"/>
    </source>
</evidence>
<evidence type="ECO:0000313" key="2">
    <source>
        <dbReference type="EnsemblPlants" id="OGLUM07G20620.1"/>
    </source>
</evidence>
<reference evidence="2" key="1">
    <citation type="submission" date="2015-04" db="UniProtKB">
        <authorList>
            <consortium name="EnsemblPlants"/>
        </authorList>
    </citation>
    <scope>IDENTIFICATION</scope>
</reference>
<feature type="compositionally biased region" description="Gly residues" evidence="1">
    <location>
        <begin position="55"/>
        <end position="70"/>
    </location>
</feature>
<feature type="region of interest" description="Disordered" evidence="1">
    <location>
        <begin position="1"/>
        <end position="76"/>
    </location>
</feature>
<keyword evidence="3" id="KW-1185">Reference proteome</keyword>
<reference evidence="2" key="2">
    <citation type="submission" date="2018-05" db="EMBL/GenBank/DDBJ databases">
        <title>OgluRS3 (Oryza glumaepatula Reference Sequence Version 3).</title>
        <authorList>
            <person name="Zhang J."/>
            <person name="Kudrna D."/>
            <person name="Lee S."/>
            <person name="Talag J."/>
            <person name="Welchert J."/>
            <person name="Wing R.A."/>
        </authorList>
    </citation>
    <scope>NUCLEOTIDE SEQUENCE [LARGE SCALE GENOMIC DNA]</scope>
</reference>
<organism evidence="2">
    <name type="scientific">Oryza glumipatula</name>
    <dbReference type="NCBI Taxonomy" id="40148"/>
    <lineage>
        <taxon>Eukaryota</taxon>
        <taxon>Viridiplantae</taxon>
        <taxon>Streptophyta</taxon>
        <taxon>Embryophyta</taxon>
        <taxon>Tracheophyta</taxon>
        <taxon>Spermatophyta</taxon>
        <taxon>Magnoliopsida</taxon>
        <taxon>Liliopsida</taxon>
        <taxon>Poales</taxon>
        <taxon>Poaceae</taxon>
        <taxon>BOP clade</taxon>
        <taxon>Oryzoideae</taxon>
        <taxon>Oryzeae</taxon>
        <taxon>Oryzinae</taxon>
        <taxon>Oryza</taxon>
    </lineage>
</organism>
<accession>A0A0E0AM56</accession>
<name>A0A0E0AM56_9ORYZ</name>
<sequence length="192" mass="20112">MALGGQRCGDGVRQPPRGRGQLRCHRRSREEGRRRPLAASEEELSDGGVASTTQQGGGADGEKPAGGSGGVSDMAGRITSEAGATGSLPLLSPLPRQLALELPIHGLGAAAADVELISVGRHSSTMPCCHRAGAELPLVFSPLKLSALPPPPAFLGATRRRPTAARVARPSLPFLPARKNERKKREKKEEVI</sequence>
<feature type="region of interest" description="Disordered" evidence="1">
    <location>
        <begin position="154"/>
        <end position="192"/>
    </location>
</feature>
<dbReference type="HOGENOM" id="CLU_1431460_0_0_1"/>
<dbReference type="EnsemblPlants" id="OGLUM07G20620.1">
    <property type="protein sequence ID" value="OGLUM07G20620.1"/>
    <property type="gene ID" value="OGLUM07G20620"/>
</dbReference>
<dbReference type="Proteomes" id="UP000026961">
    <property type="component" value="Chromosome 7"/>
</dbReference>